<evidence type="ECO:0000256" key="1">
    <source>
        <dbReference type="SAM" id="Phobius"/>
    </source>
</evidence>
<keyword evidence="1" id="KW-0812">Transmembrane</keyword>
<sequence>MKHAPEFKSRREEERAELKKTTGYKVWSVAFTLLYPFIAIFTFLFSSLVMVFSGISQGLAYVLGKVVRR</sequence>
<dbReference type="RefSeq" id="WP_152757148.1">
    <property type="nucleotide sequence ID" value="NZ_WHLY01000002.1"/>
</dbReference>
<evidence type="ECO:0000313" key="3">
    <source>
        <dbReference type="Proteomes" id="UP000479293"/>
    </source>
</evidence>
<feature type="transmembrane region" description="Helical" evidence="1">
    <location>
        <begin position="33"/>
        <end position="63"/>
    </location>
</feature>
<gene>
    <name evidence="2" type="ORF">GBK04_04290</name>
</gene>
<organism evidence="2 3">
    <name type="scientific">Salmonirosea aquatica</name>
    <dbReference type="NCBI Taxonomy" id="2654236"/>
    <lineage>
        <taxon>Bacteria</taxon>
        <taxon>Pseudomonadati</taxon>
        <taxon>Bacteroidota</taxon>
        <taxon>Cytophagia</taxon>
        <taxon>Cytophagales</taxon>
        <taxon>Spirosomataceae</taxon>
        <taxon>Salmonirosea</taxon>
    </lineage>
</organism>
<proteinExistence type="predicted"/>
<keyword evidence="3" id="KW-1185">Reference proteome</keyword>
<reference evidence="2 3" key="1">
    <citation type="submission" date="2019-10" db="EMBL/GenBank/DDBJ databases">
        <title>Draft Genome Sequence of Cytophagaceae sp. SJW1-29.</title>
        <authorList>
            <person name="Choi A."/>
        </authorList>
    </citation>
    <scope>NUCLEOTIDE SEQUENCE [LARGE SCALE GENOMIC DNA]</scope>
    <source>
        <strain evidence="2 3">SJW1-29</strain>
    </source>
</reference>
<comment type="caution">
    <text evidence="2">The sequence shown here is derived from an EMBL/GenBank/DDBJ whole genome shotgun (WGS) entry which is preliminary data.</text>
</comment>
<protein>
    <submittedName>
        <fullName evidence="2">Uncharacterized protein</fullName>
    </submittedName>
</protein>
<dbReference type="Proteomes" id="UP000479293">
    <property type="component" value="Unassembled WGS sequence"/>
</dbReference>
<keyword evidence="1" id="KW-1133">Transmembrane helix</keyword>
<dbReference type="EMBL" id="WHLY01000002">
    <property type="protein sequence ID" value="MPR32587.1"/>
    <property type="molecule type" value="Genomic_DNA"/>
</dbReference>
<dbReference type="AlphaFoldDB" id="A0A7C9FBG5"/>
<accession>A0A7C9FBG5</accession>
<keyword evidence="1" id="KW-0472">Membrane</keyword>
<evidence type="ECO:0000313" key="2">
    <source>
        <dbReference type="EMBL" id="MPR32587.1"/>
    </source>
</evidence>
<name>A0A7C9FBG5_9BACT</name>